<keyword evidence="1" id="KW-0472">Membrane</keyword>
<keyword evidence="1" id="KW-1133">Transmembrane helix</keyword>
<protein>
    <recommendedName>
        <fullName evidence="4">Glutaredoxin</fullName>
    </recommendedName>
</protein>
<proteinExistence type="predicted"/>
<evidence type="ECO:0000256" key="1">
    <source>
        <dbReference type="SAM" id="Phobius"/>
    </source>
</evidence>
<gene>
    <name evidence="2" type="ORF">KOR42_34580</name>
</gene>
<keyword evidence="3" id="KW-1185">Reference proteome</keyword>
<dbReference type="RefSeq" id="WP_146510909.1">
    <property type="nucleotide sequence ID" value="NZ_SIHI01000012.1"/>
</dbReference>
<dbReference type="InterPro" id="IPR036249">
    <property type="entry name" value="Thioredoxin-like_sf"/>
</dbReference>
<reference evidence="2 3" key="1">
    <citation type="submission" date="2019-02" db="EMBL/GenBank/DDBJ databases">
        <title>Deep-cultivation of Planctomycetes and their phenomic and genomic characterization uncovers novel biology.</title>
        <authorList>
            <person name="Wiegand S."/>
            <person name="Jogler M."/>
            <person name="Boedeker C."/>
            <person name="Pinto D."/>
            <person name="Vollmers J."/>
            <person name="Rivas-Marin E."/>
            <person name="Kohn T."/>
            <person name="Peeters S.H."/>
            <person name="Heuer A."/>
            <person name="Rast P."/>
            <person name="Oberbeckmann S."/>
            <person name="Bunk B."/>
            <person name="Jeske O."/>
            <person name="Meyerdierks A."/>
            <person name="Storesund J.E."/>
            <person name="Kallscheuer N."/>
            <person name="Luecker S."/>
            <person name="Lage O.M."/>
            <person name="Pohl T."/>
            <person name="Merkel B.J."/>
            <person name="Hornburger P."/>
            <person name="Mueller R.-W."/>
            <person name="Bruemmer F."/>
            <person name="Labrenz M."/>
            <person name="Spormann A.M."/>
            <person name="Op Den Camp H."/>
            <person name="Overmann J."/>
            <person name="Amann R."/>
            <person name="Jetten M.S.M."/>
            <person name="Mascher T."/>
            <person name="Medema M.H."/>
            <person name="Devos D.P."/>
            <person name="Kaster A.-K."/>
            <person name="Ovreas L."/>
            <person name="Rohde M."/>
            <person name="Galperin M.Y."/>
            <person name="Jogler C."/>
        </authorList>
    </citation>
    <scope>NUCLEOTIDE SEQUENCE [LARGE SCALE GENOMIC DNA]</scope>
    <source>
        <strain evidence="2 3">KOR42</strain>
    </source>
</reference>
<dbReference type="Proteomes" id="UP000317243">
    <property type="component" value="Unassembled WGS sequence"/>
</dbReference>
<dbReference type="Pfam" id="PF05768">
    <property type="entry name" value="Glrx-like"/>
    <property type="match status" value="1"/>
</dbReference>
<dbReference type="Gene3D" id="3.40.30.10">
    <property type="entry name" value="Glutaredoxin"/>
    <property type="match status" value="1"/>
</dbReference>
<evidence type="ECO:0008006" key="4">
    <source>
        <dbReference type="Google" id="ProtNLM"/>
    </source>
</evidence>
<feature type="transmembrane region" description="Helical" evidence="1">
    <location>
        <begin position="46"/>
        <end position="64"/>
    </location>
</feature>
<keyword evidence="1" id="KW-0812">Transmembrane</keyword>
<name>A0A5C5WLM6_9PLAN</name>
<sequence length="163" mass="18197">MSPHRTPVAVSSCLVLCSAFGLLLVIQAQAGLFTGALSYPLREHPQLWMFCFVGGLALGIWLLWNRSHSLTNWSPEYGGRRFGSVVLYTRDGCPLCDEAAEILARYRQWLPPTTEVDIDLDADLKMRLGEEIPVIQFDGQTRFKGHVSEVLLRRLIDGTPPVA</sequence>
<comment type="caution">
    <text evidence="2">The sequence shown here is derived from an EMBL/GenBank/DDBJ whole genome shotgun (WGS) entry which is preliminary data.</text>
</comment>
<accession>A0A5C5WLM6</accession>
<evidence type="ECO:0000313" key="2">
    <source>
        <dbReference type="EMBL" id="TWT51570.1"/>
    </source>
</evidence>
<dbReference type="AlphaFoldDB" id="A0A5C5WLM6"/>
<dbReference type="SUPFAM" id="SSF52833">
    <property type="entry name" value="Thioredoxin-like"/>
    <property type="match status" value="1"/>
</dbReference>
<organism evidence="2 3">
    <name type="scientific">Thalassoglobus neptunius</name>
    <dbReference type="NCBI Taxonomy" id="1938619"/>
    <lineage>
        <taxon>Bacteria</taxon>
        <taxon>Pseudomonadati</taxon>
        <taxon>Planctomycetota</taxon>
        <taxon>Planctomycetia</taxon>
        <taxon>Planctomycetales</taxon>
        <taxon>Planctomycetaceae</taxon>
        <taxon>Thalassoglobus</taxon>
    </lineage>
</organism>
<dbReference type="InterPro" id="IPR008554">
    <property type="entry name" value="Glutaredoxin-like"/>
</dbReference>
<dbReference type="OrthoDB" id="32865at2"/>
<dbReference type="EMBL" id="SIHI01000012">
    <property type="protein sequence ID" value="TWT51570.1"/>
    <property type="molecule type" value="Genomic_DNA"/>
</dbReference>
<evidence type="ECO:0000313" key="3">
    <source>
        <dbReference type="Proteomes" id="UP000317243"/>
    </source>
</evidence>